<organism evidence="3 4">
    <name type="scientific">Streptomyces lonarensis</name>
    <dbReference type="NCBI Taxonomy" id="700599"/>
    <lineage>
        <taxon>Bacteria</taxon>
        <taxon>Bacillati</taxon>
        <taxon>Actinomycetota</taxon>
        <taxon>Actinomycetes</taxon>
        <taxon>Kitasatosporales</taxon>
        <taxon>Streptomycetaceae</taxon>
        <taxon>Streptomyces</taxon>
    </lineage>
</organism>
<gene>
    <name evidence="3" type="ORF">HCN56_13945</name>
</gene>
<dbReference type="Proteomes" id="UP000578686">
    <property type="component" value="Unassembled WGS sequence"/>
</dbReference>
<name>A0A7X6D231_9ACTN</name>
<evidence type="ECO:0000313" key="4">
    <source>
        <dbReference type="Proteomes" id="UP000578686"/>
    </source>
</evidence>
<dbReference type="GO" id="GO:0016491">
    <property type="term" value="F:oxidoreductase activity"/>
    <property type="evidence" value="ECO:0007669"/>
    <property type="project" value="InterPro"/>
</dbReference>
<dbReference type="RefSeq" id="WP_167970972.1">
    <property type="nucleotide sequence ID" value="NZ_BHZG01000032.1"/>
</dbReference>
<dbReference type="PANTHER" id="PTHR36151:SF3">
    <property type="entry name" value="ER-BOUND OXYGENASE MPAB_MPAB'_RUBBER OXYGENASE CATALYTIC DOMAIN-CONTAINING PROTEIN"/>
    <property type="match status" value="1"/>
</dbReference>
<evidence type="ECO:0000313" key="3">
    <source>
        <dbReference type="EMBL" id="NJQ06655.1"/>
    </source>
</evidence>
<evidence type="ECO:0000259" key="2">
    <source>
        <dbReference type="Pfam" id="PF09995"/>
    </source>
</evidence>
<reference evidence="3 4" key="1">
    <citation type="submission" date="2020-03" db="EMBL/GenBank/DDBJ databases">
        <title>Draft genome of Streptomyces sp. ventii, isolated from the Axial Seamount in the Pacific Ocean, and resequencing of the two type strains Streptomyces lonarensis strain NCL 716 and Streptomyces bohaiensis strain 11A07.</title>
        <authorList>
            <person name="Loughran R.M."/>
            <person name="Pfannmuller K.M."/>
            <person name="Wasson B.J."/>
            <person name="Deadmond M.C."/>
            <person name="Paddock B.E."/>
            <person name="Koyack M.J."/>
            <person name="Gallegos D.A."/>
            <person name="Mitchell E.A."/>
            <person name="Ushijima B."/>
            <person name="Saw J.H."/>
            <person name="Mcphail K.L."/>
            <person name="Videau P."/>
        </authorList>
    </citation>
    <scope>NUCLEOTIDE SEQUENCE [LARGE SCALE GENOMIC DNA]</scope>
    <source>
        <strain evidence="3 4">NCL716</strain>
    </source>
</reference>
<protein>
    <submittedName>
        <fullName evidence="3">DUF2236 domain-containing protein</fullName>
    </submittedName>
</protein>
<feature type="region of interest" description="Disordered" evidence="1">
    <location>
        <begin position="1"/>
        <end position="21"/>
    </location>
</feature>
<accession>A0A7X6D231</accession>
<dbReference type="Pfam" id="PF09995">
    <property type="entry name" value="MPAB_Lcp_cat"/>
    <property type="match status" value="1"/>
</dbReference>
<dbReference type="EMBL" id="JAAVJD010000099">
    <property type="protein sequence ID" value="NJQ06655.1"/>
    <property type="molecule type" value="Genomic_DNA"/>
</dbReference>
<dbReference type="InterPro" id="IPR018713">
    <property type="entry name" value="MPAB/Lcp_cat_dom"/>
</dbReference>
<evidence type="ECO:0000256" key="1">
    <source>
        <dbReference type="SAM" id="MobiDB-lite"/>
    </source>
</evidence>
<dbReference type="AlphaFoldDB" id="A0A7X6D231"/>
<proteinExistence type="predicted"/>
<dbReference type="PANTHER" id="PTHR36151">
    <property type="entry name" value="BLR2777 PROTEIN"/>
    <property type="match status" value="1"/>
</dbReference>
<keyword evidence="4" id="KW-1185">Reference proteome</keyword>
<comment type="caution">
    <text evidence="3">The sequence shown here is derived from an EMBL/GenBank/DDBJ whole genome shotgun (WGS) entry which is preliminary data.</text>
</comment>
<sequence length="295" mass="32965">MTAPHQDPATAGRRTDPPVGPPPDGLLWEFYGDVRFLMWLPAALALQTALPGVGAGVDDHSVFRTDPWGRADRSVRSALLWVYGGEEAAAEGRRLRRLHRSISGTTPDGRRYHSLDPHLYGWVHATGYPVMLRALSVLHGRSCTPAEQEALYREWRTVGVLLGLRDRDLPATAAEFAPRYRAWLDELVATPVVRELTDPRNTVGPPDHGPRPVRVPLRIAWPLLRRPTARLLAFLTVGLMPPEARAAVGLPWSEQQERRLRALGRATGAVVTRLPERLRYLPDAARARRAHRARH</sequence>
<feature type="domain" description="ER-bound oxygenase mpaB/mpaB'/Rubber oxygenase catalytic" evidence="2">
    <location>
        <begin position="28"/>
        <end position="268"/>
    </location>
</feature>